<dbReference type="EMBL" id="JBHTIB010000012">
    <property type="protein sequence ID" value="MFD0836426.1"/>
    <property type="molecule type" value="Genomic_DNA"/>
</dbReference>
<proteinExistence type="predicted"/>
<protein>
    <submittedName>
        <fullName evidence="2">Uncharacterized protein</fullName>
    </submittedName>
</protein>
<comment type="caution">
    <text evidence="2">The sequence shown here is derived from an EMBL/GenBank/DDBJ whole genome shotgun (WGS) entry which is preliminary data.</text>
</comment>
<evidence type="ECO:0000313" key="2">
    <source>
        <dbReference type="EMBL" id="MFD0836426.1"/>
    </source>
</evidence>
<organism evidence="2 3">
    <name type="scientific">Mariniflexile aquimaris</name>
    <dbReference type="NCBI Taxonomy" id="881009"/>
    <lineage>
        <taxon>Bacteria</taxon>
        <taxon>Pseudomonadati</taxon>
        <taxon>Bacteroidota</taxon>
        <taxon>Flavobacteriia</taxon>
        <taxon>Flavobacteriales</taxon>
        <taxon>Flavobacteriaceae</taxon>
        <taxon>Mariniflexile</taxon>
    </lineage>
</organism>
<keyword evidence="1" id="KW-0812">Transmembrane</keyword>
<reference evidence="3" key="1">
    <citation type="journal article" date="2019" name="Int. J. Syst. Evol. Microbiol.">
        <title>The Global Catalogue of Microorganisms (GCM) 10K type strain sequencing project: providing services to taxonomists for standard genome sequencing and annotation.</title>
        <authorList>
            <consortium name="The Broad Institute Genomics Platform"/>
            <consortium name="The Broad Institute Genome Sequencing Center for Infectious Disease"/>
            <person name="Wu L."/>
            <person name="Ma J."/>
        </authorList>
    </citation>
    <scope>NUCLEOTIDE SEQUENCE [LARGE SCALE GENOMIC DNA]</scope>
    <source>
        <strain evidence="3">CCUG 60529</strain>
    </source>
</reference>
<keyword evidence="1" id="KW-0472">Membrane</keyword>
<gene>
    <name evidence="2" type="ORF">ACFQ0I_11650</name>
</gene>
<feature type="transmembrane region" description="Helical" evidence="1">
    <location>
        <begin position="7"/>
        <end position="25"/>
    </location>
</feature>
<evidence type="ECO:0000256" key="1">
    <source>
        <dbReference type="SAM" id="Phobius"/>
    </source>
</evidence>
<keyword evidence="3" id="KW-1185">Reference proteome</keyword>
<dbReference type="Proteomes" id="UP001597011">
    <property type="component" value="Unassembled WGS sequence"/>
</dbReference>
<dbReference type="RefSeq" id="WP_379942454.1">
    <property type="nucleotide sequence ID" value="NZ_JBHTIB010000012.1"/>
</dbReference>
<accession>A0ABW3BU31</accession>
<feature type="transmembrane region" description="Helical" evidence="1">
    <location>
        <begin position="37"/>
        <end position="54"/>
    </location>
</feature>
<name>A0ABW3BU31_9FLAO</name>
<evidence type="ECO:0000313" key="3">
    <source>
        <dbReference type="Proteomes" id="UP001597011"/>
    </source>
</evidence>
<sequence length="58" mass="6641">MKVYKYLFMAMGVMGLLASLMNSFYFESSSKTDHSGFAASVFLIWFAITINRHVKRVP</sequence>
<keyword evidence="1" id="KW-1133">Transmembrane helix</keyword>